<dbReference type="Proteomes" id="UP000323567">
    <property type="component" value="Unassembled WGS sequence"/>
</dbReference>
<proteinExistence type="predicted"/>
<dbReference type="EMBL" id="VVXJ01000005">
    <property type="protein sequence ID" value="KAA2377192.1"/>
    <property type="molecule type" value="Genomic_DNA"/>
</dbReference>
<accession>A0A5B3GCH5</accession>
<comment type="caution">
    <text evidence="2">The sequence shown here is derived from an EMBL/GenBank/DDBJ whole genome shotgun (WGS) entry which is preliminary data.</text>
</comment>
<evidence type="ECO:0000313" key="3">
    <source>
        <dbReference type="EMBL" id="KAA2377192.1"/>
    </source>
</evidence>
<dbReference type="GeneID" id="92757842"/>
<dbReference type="EMBL" id="VVXK01000004">
    <property type="protein sequence ID" value="KAA2371241.1"/>
    <property type="molecule type" value="Genomic_DNA"/>
</dbReference>
<name>A0A5B3GCH5_9BACT</name>
<protein>
    <submittedName>
        <fullName evidence="2">DUF4492 domain-containing protein</fullName>
    </submittedName>
</protein>
<evidence type="ECO:0000313" key="5">
    <source>
        <dbReference type="Proteomes" id="UP000323567"/>
    </source>
</evidence>
<evidence type="ECO:0000313" key="2">
    <source>
        <dbReference type="EMBL" id="KAA2371241.1"/>
    </source>
</evidence>
<reference evidence="4 5" key="1">
    <citation type="journal article" date="2019" name="Nat. Med.">
        <title>A library of human gut bacterial isolates paired with longitudinal multiomics data enables mechanistic microbiome research.</title>
        <authorList>
            <person name="Poyet M."/>
            <person name="Groussin M."/>
            <person name="Gibbons S.M."/>
            <person name="Avila-Pacheco J."/>
            <person name="Jiang X."/>
            <person name="Kearney S.M."/>
            <person name="Perrotta A.R."/>
            <person name="Berdy B."/>
            <person name="Zhao S."/>
            <person name="Lieberman T.D."/>
            <person name="Swanson P.K."/>
            <person name="Smith M."/>
            <person name="Roesemann S."/>
            <person name="Alexander J.E."/>
            <person name="Rich S.A."/>
            <person name="Livny J."/>
            <person name="Vlamakis H."/>
            <person name="Clish C."/>
            <person name="Bullock K."/>
            <person name="Deik A."/>
            <person name="Scott J."/>
            <person name="Pierce K.A."/>
            <person name="Xavier R.J."/>
            <person name="Alm E.J."/>
        </authorList>
    </citation>
    <scope>NUCLEOTIDE SEQUENCE [LARGE SCALE GENOMIC DNA]</scope>
    <source>
        <strain evidence="3 4">BIOML-A1</strain>
        <strain evidence="2 5">BIOML-A2</strain>
    </source>
</reference>
<dbReference type="Pfam" id="PF14899">
    <property type="entry name" value="DUF4492"/>
    <property type="match status" value="1"/>
</dbReference>
<organism evidence="2 5">
    <name type="scientific">Alistipes shahii</name>
    <dbReference type="NCBI Taxonomy" id="328814"/>
    <lineage>
        <taxon>Bacteria</taxon>
        <taxon>Pseudomonadati</taxon>
        <taxon>Bacteroidota</taxon>
        <taxon>Bacteroidia</taxon>
        <taxon>Bacteroidales</taxon>
        <taxon>Rikenellaceae</taxon>
        <taxon>Alistipes</taxon>
    </lineage>
</organism>
<gene>
    <name evidence="3" type="ORF">F2Y07_03390</name>
    <name evidence="2" type="ORF">F2Y13_04685</name>
</gene>
<dbReference type="InterPro" id="IPR027853">
    <property type="entry name" value="DUF4492"/>
</dbReference>
<feature type="transmembrane region" description="Helical" evidence="1">
    <location>
        <begin position="24"/>
        <end position="44"/>
    </location>
</feature>
<keyword evidence="1" id="KW-0472">Membrane</keyword>
<keyword evidence="1" id="KW-0812">Transmembrane</keyword>
<dbReference type="AlphaFoldDB" id="A0A5B3GCH5"/>
<evidence type="ECO:0000256" key="1">
    <source>
        <dbReference type="SAM" id="Phobius"/>
    </source>
</evidence>
<keyword evidence="1" id="KW-1133">Transmembrane helix</keyword>
<sequence>METLRKVIRFYVEGFREMTVGRTLWAIILIKLFILFAVLKVFFFPDLLAGKSPSEKAGCVLENLTPEIPQP</sequence>
<dbReference type="Proteomes" id="UP000322658">
    <property type="component" value="Unassembled WGS sequence"/>
</dbReference>
<evidence type="ECO:0000313" key="4">
    <source>
        <dbReference type="Proteomes" id="UP000322658"/>
    </source>
</evidence>
<dbReference type="RefSeq" id="WP_015547662.1">
    <property type="nucleotide sequence ID" value="NZ_AP031448.1"/>
</dbReference>